<organism evidence="2 3">
    <name type="scientific">Astrephomene gubernaculifera</name>
    <dbReference type="NCBI Taxonomy" id="47775"/>
    <lineage>
        <taxon>Eukaryota</taxon>
        <taxon>Viridiplantae</taxon>
        <taxon>Chlorophyta</taxon>
        <taxon>core chlorophytes</taxon>
        <taxon>Chlorophyceae</taxon>
        <taxon>CS clade</taxon>
        <taxon>Chlamydomonadales</taxon>
        <taxon>Astrephomenaceae</taxon>
        <taxon>Astrephomene</taxon>
    </lineage>
</organism>
<name>A0AAD3HJ67_9CHLO</name>
<keyword evidence="3" id="KW-1185">Reference proteome</keyword>
<comment type="caution">
    <text evidence="2">The sequence shown here is derived from an EMBL/GenBank/DDBJ whole genome shotgun (WGS) entry which is preliminary data.</text>
</comment>
<dbReference type="EMBL" id="BMAR01000004">
    <property type="protein sequence ID" value="GFR42772.1"/>
    <property type="molecule type" value="Genomic_DNA"/>
</dbReference>
<sequence length="601" mass="62395">MLSAGRAHQQVRHVWAAVPWAGQAGCSCKESLCTSSPISDAREESASCRSEYSSETVPHAFPREGGELRTESTIDCRASSSACSSSFSTETSVGQCRTPWYSGITSILRSPAAAVSSSSLPGGAVGLAVAPLFISRAYHPWYYGSKLRNRTILSTMSLDELESMLRHEGTNLDHINLAAFLQQLQRAAAAEATAAAAGSSSSAATADPAATGAAGASSTSGTQAVVAAAATRAVERRATQIAAQAAQLVRRRAKWYDPRYAALVVSRTAALGHTDGLLLHDMTARVVERLNEAYSRDLLLLLRGLYAHTQNSASYTSNAEEQQQQQESNRRGRRAAPPLPYSGPPDALVEGVRAFLLGKVPTGRMPPENLDGLLRYLRALSGRPVGQELCAAATEDLNRRLPIYAPAPLAGVLSTLAAERYPLPAPLLSAAAEHFAANVEPYGNGAAAARFLTASATLLRLPAAEGAQEGGEEVVSEWLGARMGLLTACLQVMARDLPDTPPEKLASWMQALAKVKAPLAALSSSSSSGDAAAAAAAAFVRGHAAAVQRALPSTPALAPSAAAASGATTATSSGASPSASAVVTRLRSAYDAVGLPYPKGL</sequence>
<dbReference type="Proteomes" id="UP001054857">
    <property type="component" value="Unassembled WGS sequence"/>
</dbReference>
<evidence type="ECO:0000313" key="3">
    <source>
        <dbReference type="Proteomes" id="UP001054857"/>
    </source>
</evidence>
<accession>A0AAD3HJ67</accession>
<gene>
    <name evidence="2" type="ORF">Agub_g3733</name>
</gene>
<proteinExistence type="predicted"/>
<evidence type="ECO:0000313" key="2">
    <source>
        <dbReference type="EMBL" id="GFR42772.1"/>
    </source>
</evidence>
<evidence type="ECO:0000256" key="1">
    <source>
        <dbReference type="SAM" id="MobiDB-lite"/>
    </source>
</evidence>
<protein>
    <submittedName>
        <fullName evidence="2">Uncharacterized protein</fullName>
    </submittedName>
</protein>
<feature type="region of interest" description="Disordered" evidence="1">
    <location>
        <begin position="313"/>
        <end position="344"/>
    </location>
</feature>
<reference evidence="2 3" key="1">
    <citation type="journal article" date="2021" name="Sci. Rep.">
        <title>Genome sequencing of the multicellular alga Astrephomene provides insights into convergent evolution of germ-soma differentiation.</title>
        <authorList>
            <person name="Yamashita S."/>
            <person name="Yamamoto K."/>
            <person name="Matsuzaki R."/>
            <person name="Suzuki S."/>
            <person name="Yamaguchi H."/>
            <person name="Hirooka S."/>
            <person name="Minakuchi Y."/>
            <person name="Miyagishima S."/>
            <person name="Kawachi M."/>
            <person name="Toyoda A."/>
            <person name="Nozaki H."/>
        </authorList>
    </citation>
    <scope>NUCLEOTIDE SEQUENCE [LARGE SCALE GENOMIC DNA]</scope>
    <source>
        <strain evidence="2 3">NIES-4017</strain>
    </source>
</reference>
<dbReference type="PROSITE" id="PS51257">
    <property type="entry name" value="PROKAR_LIPOPROTEIN"/>
    <property type="match status" value="1"/>
</dbReference>
<dbReference type="AlphaFoldDB" id="A0AAD3HJ67"/>